<evidence type="ECO:0000313" key="2">
    <source>
        <dbReference type="Proteomes" id="UP001066276"/>
    </source>
</evidence>
<accession>A0AAV7PQZ3</accession>
<proteinExistence type="predicted"/>
<comment type="caution">
    <text evidence="1">The sequence shown here is derived from an EMBL/GenBank/DDBJ whole genome shotgun (WGS) entry which is preliminary data.</text>
</comment>
<gene>
    <name evidence="1" type="ORF">NDU88_008122</name>
</gene>
<organism evidence="1 2">
    <name type="scientific">Pleurodeles waltl</name>
    <name type="common">Iberian ribbed newt</name>
    <dbReference type="NCBI Taxonomy" id="8319"/>
    <lineage>
        <taxon>Eukaryota</taxon>
        <taxon>Metazoa</taxon>
        <taxon>Chordata</taxon>
        <taxon>Craniata</taxon>
        <taxon>Vertebrata</taxon>
        <taxon>Euteleostomi</taxon>
        <taxon>Amphibia</taxon>
        <taxon>Batrachia</taxon>
        <taxon>Caudata</taxon>
        <taxon>Salamandroidea</taxon>
        <taxon>Salamandridae</taxon>
        <taxon>Pleurodelinae</taxon>
        <taxon>Pleurodeles</taxon>
    </lineage>
</organism>
<sequence>MDNAITSLTAETKSMHLDIVGFQSRVSGLEQCVATVEGHVTTFQDRDQKLLYLQSTLIDLEDRSRRENICFFGFPECMNGMDTHSFLRDP</sequence>
<dbReference type="EMBL" id="JANPWB010000011">
    <property type="protein sequence ID" value="KAJ1129757.1"/>
    <property type="molecule type" value="Genomic_DNA"/>
</dbReference>
<protein>
    <submittedName>
        <fullName evidence="1">Uncharacterized protein</fullName>
    </submittedName>
</protein>
<name>A0AAV7PQZ3_PLEWA</name>
<keyword evidence="2" id="KW-1185">Reference proteome</keyword>
<dbReference type="AlphaFoldDB" id="A0AAV7PQZ3"/>
<reference evidence="1" key="1">
    <citation type="journal article" date="2022" name="bioRxiv">
        <title>Sequencing and chromosome-scale assembly of the giantPleurodeles waltlgenome.</title>
        <authorList>
            <person name="Brown T."/>
            <person name="Elewa A."/>
            <person name="Iarovenko S."/>
            <person name="Subramanian E."/>
            <person name="Araus A.J."/>
            <person name="Petzold A."/>
            <person name="Susuki M."/>
            <person name="Suzuki K.-i.T."/>
            <person name="Hayashi T."/>
            <person name="Toyoda A."/>
            <person name="Oliveira C."/>
            <person name="Osipova E."/>
            <person name="Leigh N.D."/>
            <person name="Simon A."/>
            <person name="Yun M.H."/>
        </authorList>
    </citation>
    <scope>NUCLEOTIDE SEQUENCE</scope>
    <source>
        <strain evidence="1">20211129_DDA</strain>
        <tissue evidence="1">Liver</tissue>
    </source>
</reference>
<dbReference type="Proteomes" id="UP001066276">
    <property type="component" value="Chromosome 7"/>
</dbReference>
<evidence type="ECO:0000313" key="1">
    <source>
        <dbReference type="EMBL" id="KAJ1129757.1"/>
    </source>
</evidence>